<proteinExistence type="predicted"/>
<accession>A0A4Q0YJF1</accession>
<evidence type="ECO:0000313" key="2">
    <source>
        <dbReference type="EMBL" id="RXJ70837.1"/>
    </source>
</evidence>
<dbReference type="EMBL" id="PEIB01000043">
    <property type="protein sequence ID" value="RXJ70837.1"/>
    <property type="molecule type" value="Genomic_DNA"/>
</dbReference>
<keyword evidence="1" id="KW-0472">Membrane</keyword>
<gene>
    <name evidence="2" type="ORF">CS022_22165</name>
</gene>
<keyword evidence="1" id="KW-1133">Transmembrane helix</keyword>
<reference evidence="2 3" key="1">
    <citation type="submission" date="2017-10" db="EMBL/GenBank/DDBJ databases">
        <title>Nyctiphanis sp. nov., isolated from the stomach of the euphausiid Nyctiphanes simplex (Hansen, 1911) in the Gulf of California.</title>
        <authorList>
            <person name="Gomez-Gil B."/>
            <person name="Aguilar-Mendez M."/>
            <person name="Lopez-Cortes A."/>
            <person name="Gomez-Gutierrez J."/>
            <person name="Roque A."/>
            <person name="Lang E."/>
            <person name="Gonzalez-Castillo A."/>
        </authorList>
    </citation>
    <scope>NUCLEOTIDE SEQUENCE [LARGE SCALE GENOMIC DNA]</scope>
    <source>
        <strain evidence="2 3">CAIM 600</strain>
    </source>
</reference>
<comment type="caution">
    <text evidence="2">The sequence shown here is derived from an EMBL/GenBank/DDBJ whole genome shotgun (WGS) entry which is preliminary data.</text>
</comment>
<dbReference type="Proteomes" id="UP000290287">
    <property type="component" value="Unassembled WGS sequence"/>
</dbReference>
<sequence length="87" mass="10030">MTWLLDLKYSLRQLAKARSFAALMLFIIIGSLTVTMVGFNYVYTVTVKPLSSEREQSVRTVRQLRSTVYEGRSLTRVLFLLVLMKLP</sequence>
<protein>
    <submittedName>
        <fullName evidence="2">Uncharacterized protein</fullName>
    </submittedName>
</protein>
<dbReference type="AlphaFoldDB" id="A0A4Q0YJF1"/>
<feature type="transmembrane region" description="Helical" evidence="1">
    <location>
        <begin position="20"/>
        <end position="43"/>
    </location>
</feature>
<keyword evidence="1" id="KW-0812">Transmembrane</keyword>
<evidence type="ECO:0000313" key="3">
    <source>
        <dbReference type="Proteomes" id="UP000290287"/>
    </source>
</evidence>
<evidence type="ECO:0000256" key="1">
    <source>
        <dbReference type="SAM" id="Phobius"/>
    </source>
</evidence>
<organism evidence="2 3">
    <name type="scientific">Veronia nyctiphanis</name>
    <dbReference type="NCBI Taxonomy" id="1278244"/>
    <lineage>
        <taxon>Bacteria</taxon>
        <taxon>Pseudomonadati</taxon>
        <taxon>Pseudomonadota</taxon>
        <taxon>Gammaproteobacteria</taxon>
        <taxon>Vibrionales</taxon>
        <taxon>Vibrionaceae</taxon>
        <taxon>Veronia</taxon>
    </lineage>
</organism>
<dbReference type="RefSeq" id="WP_129124068.1">
    <property type="nucleotide sequence ID" value="NZ_PEIB01000043.1"/>
</dbReference>
<keyword evidence="3" id="KW-1185">Reference proteome</keyword>
<name>A0A4Q0YJF1_9GAMM</name>